<sequence>MRFALLLARPLLVLALVLLGTVPDGMMRHAGPDGIRLVLCTSSGTKEVWLTEDGSTIPVGEKQDQGGDPHAPHCVQVSLTTQNAAPPLAEPVAFALGFCDLALPTDQILNRQTAGGATRARAPPVPV</sequence>
<keyword evidence="2" id="KW-1185">Reference proteome</keyword>
<dbReference type="EMBL" id="CYSA01000016">
    <property type="protein sequence ID" value="CUH65490.1"/>
    <property type="molecule type" value="Genomic_DNA"/>
</dbReference>
<name>A0A0N7LV72_THAGE</name>
<dbReference type="Proteomes" id="UP000051587">
    <property type="component" value="Unassembled WGS sequence"/>
</dbReference>
<evidence type="ECO:0000313" key="2">
    <source>
        <dbReference type="Proteomes" id="UP000051587"/>
    </source>
</evidence>
<protein>
    <submittedName>
        <fullName evidence="1">Uncharacterized protein</fullName>
    </submittedName>
</protein>
<reference evidence="1 2" key="1">
    <citation type="submission" date="2015-09" db="EMBL/GenBank/DDBJ databases">
        <authorList>
            <consortium name="Swine Surveillance"/>
        </authorList>
    </citation>
    <scope>NUCLEOTIDE SEQUENCE [LARGE SCALE GENOMIC DNA]</scope>
    <source>
        <strain evidence="1 2">CECT 4357</strain>
    </source>
</reference>
<gene>
    <name evidence="1" type="ORF">TG4357_01893</name>
</gene>
<evidence type="ECO:0000313" key="1">
    <source>
        <dbReference type="EMBL" id="CUH65490.1"/>
    </source>
</evidence>
<accession>A0A0N7LV72</accession>
<organism evidence="1 2">
    <name type="scientific">Thalassovita gelatinovora</name>
    <name type="common">Thalassobius gelatinovorus</name>
    <dbReference type="NCBI Taxonomy" id="53501"/>
    <lineage>
        <taxon>Bacteria</taxon>
        <taxon>Pseudomonadati</taxon>
        <taxon>Pseudomonadota</taxon>
        <taxon>Alphaproteobacteria</taxon>
        <taxon>Rhodobacterales</taxon>
        <taxon>Roseobacteraceae</taxon>
        <taxon>Thalassovita</taxon>
    </lineage>
</organism>
<dbReference type="AlphaFoldDB" id="A0A0N7LV72"/>
<proteinExistence type="predicted"/>